<dbReference type="EMBL" id="OBEH01000004">
    <property type="protein sequence ID" value="SNZ00973.1"/>
    <property type="molecule type" value="Genomic_DNA"/>
</dbReference>
<protein>
    <submittedName>
        <fullName evidence="1">Uncharacterized protein</fullName>
    </submittedName>
</protein>
<proteinExistence type="predicted"/>
<gene>
    <name evidence="1" type="ORF">SAMN06265377_2803</name>
</gene>
<name>A0A285MWB4_9FLAO</name>
<dbReference type="RefSeq" id="WP_097046426.1">
    <property type="nucleotide sequence ID" value="NZ_OBEH01000004.1"/>
</dbReference>
<accession>A0A285MWB4</accession>
<organism evidence="1 2">
    <name type="scientific">Flagellimonas pacifica</name>
    <dbReference type="NCBI Taxonomy" id="1247520"/>
    <lineage>
        <taxon>Bacteria</taxon>
        <taxon>Pseudomonadati</taxon>
        <taxon>Bacteroidota</taxon>
        <taxon>Flavobacteriia</taxon>
        <taxon>Flavobacteriales</taxon>
        <taxon>Flavobacteriaceae</taxon>
        <taxon>Flagellimonas</taxon>
    </lineage>
</organism>
<keyword evidence="2" id="KW-1185">Reference proteome</keyword>
<dbReference type="AlphaFoldDB" id="A0A285MWB4"/>
<evidence type="ECO:0000313" key="1">
    <source>
        <dbReference type="EMBL" id="SNZ00973.1"/>
    </source>
</evidence>
<sequence>MKLILIITIFSVWLALSLMSQFGINKFKRNVFSKLLLPEWRFFSPQPLSNDMILYYRDKNSDFLTHWKPAIPDLDSKFYNFLFNPNRRVRKAVIDASKVLSIKFSEDNEGIHTTVPYLVLLFYVSSIPRDYLATETQFALITSSHQKEKSELIFSSSFHALE</sequence>
<dbReference type="OrthoDB" id="8565707at2"/>
<dbReference type="Proteomes" id="UP000219048">
    <property type="component" value="Unassembled WGS sequence"/>
</dbReference>
<evidence type="ECO:0000313" key="2">
    <source>
        <dbReference type="Proteomes" id="UP000219048"/>
    </source>
</evidence>
<reference evidence="2" key="1">
    <citation type="submission" date="2017-09" db="EMBL/GenBank/DDBJ databases">
        <authorList>
            <person name="Varghese N."/>
            <person name="Submissions S."/>
        </authorList>
    </citation>
    <scope>NUCLEOTIDE SEQUENCE [LARGE SCALE GENOMIC DNA]</scope>
    <source>
        <strain evidence="2">DSM 25885</strain>
    </source>
</reference>